<reference evidence="2" key="1">
    <citation type="journal article" date="2015" name="Nat. Genet.">
        <title>The genome and transcriptome of the zoonotic hookworm Ancylostoma ceylanicum identify infection-specific gene families.</title>
        <authorList>
            <person name="Schwarz E.M."/>
            <person name="Hu Y."/>
            <person name="Antoshechkin I."/>
            <person name="Miller M.M."/>
            <person name="Sternberg P.W."/>
            <person name="Aroian R.V."/>
        </authorList>
    </citation>
    <scope>NUCLEOTIDE SEQUENCE</scope>
    <source>
        <strain evidence="2">HY135</strain>
    </source>
</reference>
<organism evidence="1 2">
    <name type="scientific">Ancylostoma ceylanicum</name>
    <dbReference type="NCBI Taxonomy" id="53326"/>
    <lineage>
        <taxon>Eukaryota</taxon>
        <taxon>Metazoa</taxon>
        <taxon>Ecdysozoa</taxon>
        <taxon>Nematoda</taxon>
        <taxon>Chromadorea</taxon>
        <taxon>Rhabditida</taxon>
        <taxon>Rhabditina</taxon>
        <taxon>Rhabditomorpha</taxon>
        <taxon>Strongyloidea</taxon>
        <taxon>Ancylostomatidae</taxon>
        <taxon>Ancylostomatinae</taxon>
        <taxon>Ancylostoma</taxon>
    </lineage>
</organism>
<evidence type="ECO:0000313" key="2">
    <source>
        <dbReference type="Proteomes" id="UP000024635"/>
    </source>
</evidence>
<dbReference type="EMBL" id="JARK01000343">
    <property type="protein sequence ID" value="EYC38092.1"/>
    <property type="molecule type" value="Genomic_DNA"/>
</dbReference>
<keyword evidence="2" id="KW-1185">Reference proteome</keyword>
<dbReference type="Proteomes" id="UP000024635">
    <property type="component" value="Unassembled WGS sequence"/>
</dbReference>
<proteinExistence type="predicted"/>
<name>A0A016WFQ2_9BILA</name>
<sequence>MTIHTFATMRSTVWHKLRYAWDRVLNRSSTNACSRNRPCPTGRIMPRAKKRPICGDIAVDTEPSVAILVSATPVNAVDLACYEWSSLMYHVVKGILYSVGYGMRKIHKNS</sequence>
<evidence type="ECO:0000313" key="1">
    <source>
        <dbReference type="EMBL" id="EYC38092.1"/>
    </source>
</evidence>
<protein>
    <submittedName>
        <fullName evidence="1">Uncharacterized protein</fullName>
    </submittedName>
</protein>
<dbReference type="AlphaFoldDB" id="A0A016WFQ2"/>
<comment type="caution">
    <text evidence="1">The sequence shown here is derived from an EMBL/GenBank/DDBJ whole genome shotgun (WGS) entry which is preliminary data.</text>
</comment>
<accession>A0A016WFQ2</accession>
<gene>
    <name evidence="1" type="primary">Acey_s0743.g1988</name>
    <name evidence="1" type="ORF">Y032_0743g1988</name>
</gene>